<evidence type="ECO:0000256" key="2">
    <source>
        <dbReference type="ARBA" id="ARBA00023015"/>
    </source>
</evidence>
<feature type="compositionally biased region" description="Polar residues" evidence="6">
    <location>
        <begin position="44"/>
        <end position="54"/>
    </location>
</feature>
<dbReference type="KEGG" id="pchm:VFPPC_04238"/>
<sequence length="567" mass="63717">MRKRIAKKTPSSRTAQLEEKIEDLVSMLRATHDPGPRTVHSYPPLSNTPSQTFPSRLDSLAAAATADPNQSQRKSPFCPHSCMVSDLPPSKNISTLSDVDRRPEPTAEEAEAYLAKFRHWLEAAPFMHIPADVTAGELRKEKPFLWTCIMNLTSMSNPQQRILREKVRQEVADRLVFGGDRSMDVLQGLVTFLTWATMNTGPGMKPFLILYAALAQSIVFDMGLTRSPAEEQQSTMYFKIWSARHPPPARVRTNEERRVVLGLWLAISLATSFIGKMETLAFTTHMEDCLAVLERESEYPSDAVLVTMVKIQLVGEEVQRLMRSKITETSQNPTYIFKPGLVTRLNEIRSRLSDRLAHNQHILMLFHSTESLVHSIGLFTEQGIPESIRINGMYSSAKAAKSFYDTFFAIPALEVAGLPFAAYVEMSHMQATLYRLTTVEDQAWDKEILKGTVDLLYYLDKTIELFYRVDEVYAVRTDDQDGTLFTKGAKILRNLRLSWEPILGPYLRDASLPTPNSQGQVVNTAMNPMDTTPSNAGLVVDGVGDPTAGLDLSDLTWMSDIFGPWEY</sequence>
<evidence type="ECO:0000256" key="1">
    <source>
        <dbReference type="ARBA" id="ARBA00004123"/>
    </source>
</evidence>
<evidence type="ECO:0000256" key="5">
    <source>
        <dbReference type="ARBA" id="ARBA00023242"/>
    </source>
</evidence>
<dbReference type="GeneID" id="28847616"/>
<keyword evidence="4" id="KW-0804">Transcription</keyword>
<organism evidence="7 8">
    <name type="scientific">Pochonia chlamydosporia 170</name>
    <dbReference type="NCBI Taxonomy" id="1380566"/>
    <lineage>
        <taxon>Eukaryota</taxon>
        <taxon>Fungi</taxon>
        <taxon>Dikarya</taxon>
        <taxon>Ascomycota</taxon>
        <taxon>Pezizomycotina</taxon>
        <taxon>Sordariomycetes</taxon>
        <taxon>Hypocreomycetidae</taxon>
        <taxon>Hypocreales</taxon>
        <taxon>Clavicipitaceae</taxon>
        <taxon>Pochonia</taxon>
    </lineage>
</organism>
<feature type="region of interest" description="Disordered" evidence="6">
    <location>
        <begin position="30"/>
        <end position="54"/>
    </location>
</feature>
<feature type="region of interest" description="Disordered" evidence="6">
    <location>
        <begin position="63"/>
        <end position="82"/>
    </location>
</feature>
<dbReference type="AlphaFoldDB" id="A0A179FRB9"/>
<dbReference type="Proteomes" id="UP000078397">
    <property type="component" value="Unassembled WGS sequence"/>
</dbReference>
<evidence type="ECO:0000256" key="4">
    <source>
        <dbReference type="ARBA" id="ARBA00023163"/>
    </source>
</evidence>
<dbReference type="EMBL" id="LSBJ02000003">
    <property type="protein sequence ID" value="OAQ67907.1"/>
    <property type="molecule type" value="Genomic_DNA"/>
</dbReference>
<proteinExistence type="predicted"/>
<protein>
    <submittedName>
        <fullName evidence="7">RNase P, subunit Pop3</fullName>
    </submittedName>
</protein>
<dbReference type="PANTHER" id="PTHR31845">
    <property type="entry name" value="FINGER DOMAIN PROTEIN, PUTATIVE-RELATED"/>
    <property type="match status" value="1"/>
</dbReference>
<dbReference type="OrthoDB" id="5226580at2759"/>
<dbReference type="InterPro" id="IPR051089">
    <property type="entry name" value="prtT"/>
</dbReference>
<keyword evidence="8" id="KW-1185">Reference proteome</keyword>
<dbReference type="GO" id="GO:0005634">
    <property type="term" value="C:nucleus"/>
    <property type="evidence" value="ECO:0007669"/>
    <property type="project" value="UniProtKB-SubCell"/>
</dbReference>
<dbReference type="RefSeq" id="XP_018144757.1">
    <property type="nucleotide sequence ID" value="XM_018283622.1"/>
</dbReference>
<evidence type="ECO:0000256" key="3">
    <source>
        <dbReference type="ARBA" id="ARBA00023125"/>
    </source>
</evidence>
<reference evidence="7 8" key="1">
    <citation type="journal article" date="2016" name="PLoS Pathog.">
        <title>Biosynthesis of antibiotic leucinostatins in bio-control fungus Purpureocillium lilacinum and their inhibition on phytophthora revealed by genome mining.</title>
        <authorList>
            <person name="Wang G."/>
            <person name="Liu Z."/>
            <person name="Lin R."/>
            <person name="Li E."/>
            <person name="Mao Z."/>
            <person name="Ling J."/>
            <person name="Yang Y."/>
            <person name="Yin W.B."/>
            <person name="Xie B."/>
        </authorList>
    </citation>
    <scope>NUCLEOTIDE SEQUENCE [LARGE SCALE GENOMIC DNA]</scope>
    <source>
        <strain evidence="7">170</strain>
    </source>
</reference>
<comment type="subcellular location">
    <subcellularLocation>
        <location evidence="1">Nucleus</location>
    </subcellularLocation>
</comment>
<keyword evidence="5" id="KW-0539">Nucleus</keyword>
<comment type="caution">
    <text evidence="7">The sequence shown here is derived from an EMBL/GenBank/DDBJ whole genome shotgun (WGS) entry which is preliminary data.</text>
</comment>
<dbReference type="GO" id="GO:0000976">
    <property type="term" value="F:transcription cis-regulatory region binding"/>
    <property type="evidence" value="ECO:0007669"/>
    <property type="project" value="TreeGrafter"/>
</dbReference>
<name>A0A179FRB9_METCM</name>
<keyword evidence="3" id="KW-0238">DNA-binding</keyword>
<gene>
    <name evidence="7" type="ORF">VFPPC_04238</name>
</gene>
<evidence type="ECO:0000313" key="8">
    <source>
        <dbReference type="Proteomes" id="UP000078397"/>
    </source>
</evidence>
<evidence type="ECO:0000256" key="6">
    <source>
        <dbReference type="SAM" id="MobiDB-lite"/>
    </source>
</evidence>
<keyword evidence="2" id="KW-0805">Transcription regulation</keyword>
<dbReference type="PANTHER" id="PTHR31845:SF32">
    <property type="entry name" value="MISCELLANEOUS ZN(II)2CYS6 TRANSCRIPTION FACTOR (EUROFUNG)-RELATED"/>
    <property type="match status" value="1"/>
</dbReference>
<dbReference type="STRING" id="1380566.A0A179FRB9"/>
<accession>A0A179FRB9</accession>
<evidence type="ECO:0000313" key="7">
    <source>
        <dbReference type="EMBL" id="OAQ67907.1"/>
    </source>
</evidence>
<dbReference type="GO" id="GO:0000981">
    <property type="term" value="F:DNA-binding transcription factor activity, RNA polymerase II-specific"/>
    <property type="evidence" value="ECO:0007669"/>
    <property type="project" value="TreeGrafter"/>
</dbReference>